<proteinExistence type="predicted"/>
<dbReference type="AlphaFoldDB" id="A0A0H5AIJ4"/>
<dbReference type="EMBL" id="CP011507">
    <property type="protein sequence ID" value="AKS10053.1"/>
    <property type="molecule type" value="Genomic_DNA"/>
</dbReference>
<reference evidence="5" key="2">
    <citation type="submission" date="2015-05" db="EMBL/GenBank/DDBJ databases">
        <authorList>
            <person name="Swarnkar M.K."/>
            <person name="Vyas P."/>
            <person name="Rahi P."/>
            <person name="Thakur R."/>
            <person name="Thakur N."/>
            <person name="Singh A.K."/>
            <person name="Gulati A."/>
        </authorList>
    </citation>
    <scope>NUCLEOTIDE SEQUENCE [LARGE SCALE GENOMIC DNA]</scope>
    <source>
        <strain evidence="5">745</strain>
    </source>
</reference>
<evidence type="ECO:0000313" key="3">
    <source>
        <dbReference type="EMBL" id="AKS04585.1"/>
    </source>
</evidence>
<evidence type="ECO:0000313" key="4">
    <source>
        <dbReference type="EMBL" id="AKS10053.1"/>
    </source>
</evidence>
<sequence length="189" mass="20897">MNVKVTTVKSILPIQVLTQELVVQVLTLGLVDLVLTLGLVDLVLIPVLAALALALALIRVLVVLVLILVALGQAAQVLVRARVVLVLIRVLVALTLALQVLLAKGQILGRQIALNINRLKSSIPLMPILLKALRRLKRAWKIPLKKLNPMQTRFFKNLSVVLCSGLILFFQPLRRVSIRWLTSHGFQSR</sequence>
<reference evidence="4 5" key="1">
    <citation type="journal article" date="2015" name="Genome Announc.">
        <title>Complete Genome Sequence of the Rhizobacterium Pseudomonas trivialis Strain IHBB745 with Multiple Plant Growth-Promoting Activities and Tolerance to Desiccation and Alkalinity.</title>
        <authorList>
            <person name="Gulati A."/>
            <person name="Swarnkar M.K."/>
            <person name="Vyas P."/>
            <person name="Rahi P."/>
            <person name="Thakur R."/>
            <person name="Thakur N."/>
            <person name="Singh A.K."/>
        </authorList>
    </citation>
    <scope>NUCLEOTIDE SEQUENCE [LARGE SCALE GENOMIC DNA]</scope>
    <source>
        <strain evidence="5">745</strain>
        <strain evidence="4">IHBB745</strain>
    </source>
</reference>
<feature type="transmembrane region" description="Helical" evidence="1">
    <location>
        <begin position="21"/>
        <end position="40"/>
    </location>
</feature>
<gene>
    <name evidence="2" type="ORF">AA957_00050</name>
    <name evidence="3" type="ORF">AA957_00095</name>
    <name evidence="4" type="ORF">AA957_29400</name>
</gene>
<evidence type="ECO:0000313" key="2">
    <source>
        <dbReference type="EMBL" id="AKS04576.1"/>
    </source>
</evidence>
<name>A0A0H5AIJ4_9PSED</name>
<accession>A0A0H5AIJ4</accession>
<organism evidence="4 5">
    <name type="scientific">Pseudomonas trivialis</name>
    <dbReference type="NCBI Taxonomy" id="200450"/>
    <lineage>
        <taxon>Bacteria</taxon>
        <taxon>Pseudomonadati</taxon>
        <taxon>Pseudomonadota</taxon>
        <taxon>Gammaproteobacteria</taxon>
        <taxon>Pseudomonadales</taxon>
        <taxon>Pseudomonadaceae</taxon>
        <taxon>Pseudomonas</taxon>
    </lineage>
</organism>
<keyword evidence="1" id="KW-1133">Transmembrane helix</keyword>
<dbReference type="Proteomes" id="UP000036608">
    <property type="component" value="Chromosome"/>
</dbReference>
<dbReference type="EMBL" id="CP011507">
    <property type="protein sequence ID" value="AKS04585.1"/>
    <property type="molecule type" value="Genomic_DNA"/>
</dbReference>
<protein>
    <submittedName>
        <fullName evidence="4">Uncharacterized protein</fullName>
    </submittedName>
</protein>
<feature type="transmembrane region" description="Helical" evidence="1">
    <location>
        <begin position="46"/>
        <end position="71"/>
    </location>
</feature>
<dbReference type="KEGG" id="ptv:AA957_00050"/>
<dbReference type="KEGG" id="ptv:AA957_29400"/>
<evidence type="ECO:0000313" key="5">
    <source>
        <dbReference type="Proteomes" id="UP000036608"/>
    </source>
</evidence>
<keyword evidence="1" id="KW-0812">Transmembrane</keyword>
<dbReference type="EMBL" id="CP011507">
    <property type="protein sequence ID" value="AKS04576.1"/>
    <property type="molecule type" value="Genomic_DNA"/>
</dbReference>
<dbReference type="KEGG" id="ptv:AA957_00095"/>
<feature type="transmembrane region" description="Helical" evidence="1">
    <location>
        <begin position="83"/>
        <end position="103"/>
    </location>
</feature>
<keyword evidence="1" id="KW-0472">Membrane</keyword>
<evidence type="ECO:0000256" key="1">
    <source>
        <dbReference type="SAM" id="Phobius"/>
    </source>
</evidence>